<evidence type="ECO:0000256" key="4">
    <source>
        <dbReference type="ARBA" id="ARBA00022989"/>
    </source>
</evidence>
<proteinExistence type="inferred from homology"/>
<gene>
    <name evidence="9" type="ORF">E7747_15640</name>
</gene>
<comment type="similarity">
    <text evidence="6">Belongs to the ABC-4 integral membrane protein family.</text>
</comment>
<evidence type="ECO:0000256" key="3">
    <source>
        <dbReference type="ARBA" id="ARBA00022692"/>
    </source>
</evidence>
<evidence type="ECO:0000313" key="9">
    <source>
        <dbReference type="EMBL" id="QCD43558.1"/>
    </source>
</evidence>
<evidence type="ECO:0000259" key="8">
    <source>
        <dbReference type="Pfam" id="PF02687"/>
    </source>
</evidence>
<keyword evidence="3 7" id="KW-0812">Transmembrane</keyword>
<dbReference type="GO" id="GO:0005886">
    <property type="term" value="C:plasma membrane"/>
    <property type="evidence" value="ECO:0007669"/>
    <property type="project" value="UniProtKB-SubCell"/>
</dbReference>
<keyword evidence="5 7" id="KW-0472">Membrane</keyword>
<keyword evidence="4 7" id="KW-1133">Transmembrane helix</keyword>
<sequence length="418" mass="48222">MKRKLLKQIRNEWRSNLWLGIELLIVSVVMWYITDNIFCKTAILNEPRGFDTDHCYLIDYSQLSSQSPDFIPDQTYEEANADLLTFIDRLEKRPEIECVAMGQNAYFYNSSNSGTYMACDTFNTTAAGYLVRRYVSPEFPKVFRIHGANGESPEKLAEILEERNGFIISDNAFKRGYGIEHMNEFFGKDFYNGANNDTLVLKASYVPTRYDDYSALEWAASMIMPYPKEYYRSLNEMFVRVRDNMDKDFIENLMNDADRHFRIGNYYIASVRSFDDIRTIHQRSESSEMRNYLVGALFLAINIFLGLLGSFWFRTRQRVPEIAIRKANGATRSDIFRRVIGEGLLLLLIVTPIAAVIDWIIAHFELNSYYNGAFFDPLRFIGCILISSAFMALMIVLGIMIPANRAMKIAPAKALMSE</sequence>
<dbReference type="InterPro" id="IPR003838">
    <property type="entry name" value="ABC3_permease_C"/>
</dbReference>
<dbReference type="EMBL" id="CP039396">
    <property type="protein sequence ID" value="QCD43558.1"/>
    <property type="molecule type" value="Genomic_DNA"/>
</dbReference>
<name>A0A4V1D3M8_9BACT</name>
<feature type="transmembrane region" description="Helical" evidence="7">
    <location>
        <begin position="335"/>
        <end position="357"/>
    </location>
</feature>
<evidence type="ECO:0000256" key="1">
    <source>
        <dbReference type="ARBA" id="ARBA00004651"/>
    </source>
</evidence>
<comment type="subcellular location">
    <subcellularLocation>
        <location evidence="1">Cell membrane</location>
        <topology evidence="1">Multi-pass membrane protein</topology>
    </subcellularLocation>
</comment>
<accession>A0A4V1D3M8</accession>
<dbReference type="PANTHER" id="PTHR30572">
    <property type="entry name" value="MEMBRANE COMPONENT OF TRANSPORTER-RELATED"/>
    <property type="match status" value="1"/>
</dbReference>
<reference evidence="10" key="1">
    <citation type="submission" date="2019-02" db="EMBL/GenBank/DDBJ databases">
        <title>Isolation and identification of novel species under the genus Muribaculum.</title>
        <authorList>
            <person name="Miyake S."/>
            <person name="Ding Y."/>
            <person name="Low A."/>
            <person name="Soh M."/>
            <person name="Seedorf H."/>
        </authorList>
    </citation>
    <scope>NUCLEOTIDE SEQUENCE [LARGE SCALE GENOMIC DNA]</scope>
    <source>
        <strain evidence="10">H5</strain>
    </source>
</reference>
<dbReference type="KEGG" id="ddb:E7747_15640"/>
<dbReference type="AlphaFoldDB" id="A0A4V1D3M8"/>
<dbReference type="InterPro" id="IPR050250">
    <property type="entry name" value="Macrolide_Exporter_MacB"/>
</dbReference>
<feature type="transmembrane region" description="Helical" evidence="7">
    <location>
        <begin position="377"/>
        <end position="401"/>
    </location>
</feature>
<dbReference type="PANTHER" id="PTHR30572:SF4">
    <property type="entry name" value="ABC TRANSPORTER PERMEASE YTRF"/>
    <property type="match status" value="1"/>
</dbReference>
<dbReference type="Pfam" id="PF02687">
    <property type="entry name" value="FtsX"/>
    <property type="match status" value="1"/>
</dbReference>
<evidence type="ECO:0000313" key="10">
    <source>
        <dbReference type="Proteomes" id="UP000297149"/>
    </source>
</evidence>
<feature type="domain" description="ABC3 transporter permease C-terminal" evidence="8">
    <location>
        <begin position="296"/>
        <end position="411"/>
    </location>
</feature>
<keyword evidence="2" id="KW-1003">Cell membrane</keyword>
<dbReference type="RefSeq" id="WP_136416918.1">
    <property type="nucleotide sequence ID" value="NZ_CP039396.1"/>
</dbReference>
<feature type="transmembrane region" description="Helical" evidence="7">
    <location>
        <begin position="292"/>
        <end position="314"/>
    </location>
</feature>
<dbReference type="Proteomes" id="UP000297149">
    <property type="component" value="Chromosome"/>
</dbReference>
<protein>
    <submittedName>
        <fullName evidence="9">ABC transporter permease</fullName>
    </submittedName>
</protein>
<evidence type="ECO:0000256" key="2">
    <source>
        <dbReference type="ARBA" id="ARBA00022475"/>
    </source>
</evidence>
<organism evidence="9 10">
    <name type="scientific">Duncaniella dubosii</name>
    <dbReference type="NCBI Taxonomy" id="2518971"/>
    <lineage>
        <taxon>Bacteria</taxon>
        <taxon>Pseudomonadati</taxon>
        <taxon>Bacteroidota</taxon>
        <taxon>Bacteroidia</taxon>
        <taxon>Bacteroidales</taxon>
        <taxon>Muribaculaceae</taxon>
        <taxon>Duncaniella</taxon>
    </lineage>
</organism>
<dbReference type="GO" id="GO:0022857">
    <property type="term" value="F:transmembrane transporter activity"/>
    <property type="evidence" value="ECO:0007669"/>
    <property type="project" value="TreeGrafter"/>
</dbReference>
<evidence type="ECO:0000256" key="7">
    <source>
        <dbReference type="SAM" id="Phobius"/>
    </source>
</evidence>
<feature type="transmembrane region" description="Helical" evidence="7">
    <location>
        <begin position="16"/>
        <end position="33"/>
    </location>
</feature>
<evidence type="ECO:0000256" key="5">
    <source>
        <dbReference type="ARBA" id="ARBA00023136"/>
    </source>
</evidence>
<keyword evidence="10" id="KW-1185">Reference proteome</keyword>
<evidence type="ECO:0000256" key="6">
    <source>
        <dbReference type="ARBA" id="ARBA00038076"/>
    </source>
</evidence>